<reference evidence="2 3" key="1">
    <citation type="journal article" date="2019" name="ISME J.">
        <title>Insights into ecological role of a new deltaproteobacterial order Candidatus Acidulodesulfobacterales by metagenomics and metatranscriptomics.</title>
        <authorList>
            <person name="Tan S."/>
            <person name="Liu J."/>
            <person name="Fang Y."/>
            <person name="Hedlund B.P."/>
            <person name="Lian Z.H."/>
            <person name="Huang L.Y."/>
            <person name="Li J.T."/>
            <person name="Huang L.N."/>
            <person name="Li W.J."/>
            <person name="Jiang H.C."/>
            <person name="Dong H.L."/>
            <person name="Shu W.S."/>
        </authorList>
    </citation>
    <scope>NUCLEOTIDE SEQUENCE [LARGE SCALE GENOMIC DNA]</scope>
    <source>
        <strain evidence="2">AP1</strain>
    </source>
</reference>
<evidence type="ECO:0000313" key="3">
    <source>
        <dbReference type="Proteomes" id="UP000319296"/>
    </source>
</evidence>
<evidence type="ECO:0000256" key="1">
    <source>
        <dbReference type="SAM" id="Phobius"/>
    </source>
</evidence>
<dbReference type="Proteomes" id="UP000319296">
    <property type="component" value="Unassembled WGS sequence"/>
</dbReference>
<organism evidence="2 3">
    <name type="scientific">Candidatus Acididesulfobacter diazotrophicus</name>
    <dbReference type="NCBI Taxonomy" id="2597226"/>
    <lineage>
        <taxon>Bacteria</taxon>
        <taxon>Deltaproteobacteria</taxon>
        <taxon>Candidatus Acidulodesulfobacterales</taxon>
        <taxon>Candidatus Acididesulfobacter</taxon>
    </lineage>
</organism>
<dbReference type="AlphaFoldDB" id="A0A519BQE0"/>
<dbReference type="EMBL" id="SGBB01000001">
    <property type="protein sequence ID" value="RZD19492.1"/>
    <property type="molecule type" value="Genomic_DNA"/>
</dbReference>
<accession>A0A519BQE0</accession>
<keyword evidence="1" id="KW-0812">Transmembrane</keyword>
<proteinExistence type="predicted"/>
<evidence type="ECO:0000313" key="2">
    <source>
        <dbReference type="EMBL" id="RZD19492.1"/>
    </source>
</evidence>
<keyword evidence="1" id="KW-1133">Transmembrane helix</keyword>
<keyword evidence="1" id="KW-0472">Membrane</keyword>
<feature type="transmembrane region" description="Helical" evidence="1">
    <location>
        <begin position="12"/>
        <end position="36"/>
    </location>
</feature>
<comment type="caution">
    <text evidence="2">The sequence shown here is derived from an EMBL/GenBank/DDBJ whole genome shotgun (WGS) entry which is preliminary data.</text>
</comment>
<sequence>MKKLLQYLKEKLWFPELKLGLAIALNLVIIGLISIYIDEVCKSPFKPIILLFIFISIILLYISLIWTNYERKRFSLITVPHERQCEEGSFRALIVALSKNSITDVIVESASDGDNQAGIKNFLYIQIKIKTVKGIIRHPSELSISLIN</sequence>
<protein>
    <submittedName>
        <fullName evidence="2">Uncharacterized protein</fullName>
    </submittedName>
</protein>
<name>A0A519BQE0_9DELT</name>
<feature type="transmembrane region" description="Helical" evidence="1">
    <location>
        <begin position="48"/>
        <end position="66"/>
    </location>
</feature>
<gene>
    <name evidence="2" type="ORF">EVG15_01010</name>
</gene>